<proteinExistence type="predicted"/>
<dbReference type="InterPro" id="IPR018247">
    <property type="entry name" value="EF_Hand_1_Ca_BS"/>
</dbReference>
<evidence type="ECO:0000313" key="10">
    <source>
        <dbReference type="Proteomes" id="UP001107558"/>
    </source>
</evidence>
<evidence type="ECO:0000256" key="1">
    <source>
        <dbReference type="ARBA" id="ARBA00011445"/>
    </source>
</evidence>
<dbReference type="GO" id="GO:0005509">
    <property type="term" value="F:calcium ion binding"/>
    <property type="evidence" value="ECO:0007669"/>
    <property type="project" value="InterPro"/>
</dbReference>
<dbReference type="InterPro" id="IPR002048">
    <property type="entry name" value="EF_hand_dom"/>
</dbReference>
<organism evidence="9 10">
    <name type="scientific">Polypedilum vanderplanki</name>
    <name type="common">Sleeping chironomid midge</name>
    <dbReference type="NCBI Taxonomy" id="319348"/>
    <lineage>
        <taxon>Eukaryota</taxon>
        <taxon>Metazoa</taxon>
        <taxon>Ecdysozoa</taxon>
        <taxon>Arthropoda</taxon>
        <taxon>Hexapoda</taxon>
        <taxon>Insecta</taxon>
        <taxon>Pterygota</taxon>
        <taxon>Neoptera</taxon>
        <taxon>Endopterygota</taxon>
        <taxon>Diptera</taxon>
        <taxon>Nematocera</taxon>
        <taxon>Chironomoidea</taxon>
        <taxon>Chironomidae</taxon>
        <taxon>Chironominae</taxon>
        <taxon>Polypedilum</taxon>
        <taxon>Polypedilum</taxon>
    </lineage>
</organism>
<dbReference type="EMBL" id="JADBJN010000003">
    <property type="protein sequence ID" value="KAG5670546.1"/>
    <property type="molecule type" value="Genomic_DNA"/>
</dbReference>
<dbReference type="GO" id="GO:0005859">
    <property type="term" value="C:muscle myosin complex"/>
    <property type="evidence" value="ECO:0007669"/>
    <property type="project" value="TreeGrafter"/>
</dbReference>
<reference evidence="9" key="1">
    <citation type="submission" date="2021-03" db="EMBL/GenBank/DDBJ databases">
        <title>Chromosome level genome of the anhydrobiotic midge Polypedilum vanderplanki.</title>
        <authorList>
            <person name="Yoshida Y."/>
            <person name="Kikawada T."/>
            <person name="Gusev O."/>
        </authorList>
    </citation>
    <scope>NUCLEOTIDE SEQUENCE</scope>
    <source>
        <strain evidence="9">NIAS01</strain>
        <tissue evidence="9">Whole body or cell culture</tissue>
    </source>
</reference>
<protein>
    <recommendedName>
        <fullName evidence="2">Myosin light chain alkali</fullName>
    </recommendedName>
</protein>
<evidence type="ECO:0000256" key="3">
    <source>
        <dbReference type="ARBA" id="ARBA00022737"/>
    </source>
</evidence>
<dbReference type="InterPro" id="IPR050230">
    <property type="entry name" value="CALM/Myosin/TropC-like"/>
</dbReference>
<keyword evidence="6" id="KW-0505">Motor protein</keyword>
<name>A0A9J6BLA2_POLVA</name>
<sequence>MADKLKDQDIENAEFAFGIYDCDGSGKIDAYDIPDVLRALNLNPTLELCEKMGATKKRGEKKLTVEEFLPIFAQVKATKEQGSYEDFMECLKLYDKQENGTMLIAELEHSLKALGEKLSDDEVTELFADCMDPEDDEGNIFYAPFLKKMMDNPIIYKK</sequence>
<keyword evidence="10" id="KW-1185">Reference proteome</keyword>
<dbReference type="FunFam" id="1.10.238.10:FF:000267">
    <property type="entry name" value="Myosin light chain alkali"/>
    <property type="match status" value="1"/>
</dbReference>
<dbReference type="PANTHER" id="PTHR23048">
    <property type="entry name" value="MYOSIN LIGHT CHAIN 1, 3"/>
    <property type="match status" value="1"/>
</dbReference>
<dbReference type="Gene3D" id="1.10.238.10">
    <property type="entry name" value="EF-hand"/>
    <property type="match status" value="2"/>
</dbReference>
<keyword evidence="3" id="KW-0677">Repeat</keyword>
<evidence type="ECO:0000256" key="4">
    <source>
        <dbReference type="ARBA" id="ARBA00022837"/>
    </source>
</evidence>
<feature type="domain" description="EF-hand" evidence="8">
    <location>
        <begin position="82"/>
        <end position="117"/>
    </location>
</feature>
<comment type="subunit">
    <text evidence="1">Myosin is a hexamer of 2 heavy chains and 4 light chains.</text>
</comment>
<dbReference type="Proteomes" id="UP001107558">
    <property type="component" value="Chromosome 3"/>
</dbReference>
<dbReference type="InterPro" id="IPR011992">
    <property type="entry name" value="EF-hand-dom_pair"/>
</dbReference>
<evidence type="ECO:0000256" key="6">
    <source>
        <dbReference type="ARBA" id="ARBA00023175"/>
    </source>
</evidence>
<evidence type="ECO:0000256" key="2">
    <source>
        <dbReference type="ARBA" id="ARBA00019148"/>
    </source>
</evidence>
<evidence type="ECO:0000256" key="7">
    <source>
        <dbReference type="ARBA" id="ARBA00023179"/>
    </source>
</evidence>
<dbReference type="SUPFAM" id="SSF47473">
    <property type="entry name" value="EF-hand"/>
    <property type="match status" value="1"/>
</dbReference>
<evidence type="ECO:0000256" key="5">
    <source>
        <dbReference type="ARBA" id="ARBA00023123"/>
    </source>
</evidence>
<dbReference type="PROSITE" id="PS00018">
    <property type="entry name" value="EF_HAND_1"/>
    <property type="match status" value="1"/>
</dbReference>
<dbReference type="PANTHER" id="PTHR23048:SF33">
    <property type="entry name" value="MYOSIN LIGHT CHAIN ALKALI"/>
    <property type="match status" value="1"/>
</dbReference>
<dbReference type="AlphaFoldDB" id="A0A9J6BLA2"/>
<evidence type="ECO:0000313" key="9">
    <source>
        <dbReference type="EMBL" id="KAG5670546.1"/>
    </source>
</evidence>
<dbReference type="PROSITE" id="PS50222">
    <property type="entry name" value="EF_HAND_2"/>
    <property type="match status" value="2"/>
</dbReference>
<feature type="domain" description="EF-hand" evidence="8">
    <location>
        <begin position="8"/>
        <end position="43"/>
    </location>
</feature>
<dbReference type="OrthoDB" id="26525at2759"/>
<accession>A0A9J6BLA2</accession>
<keyword evidence="7" id="KW-0514">Muscle protein</keyword>
<comment type="caution">
    <text evidence="9">The sequence shown here is derived from an EMBL/GenBank/DDBJ whole genome shotgun (WGS) entry which is preliminary data.</text>
</comment>
<evidence type="ECO:0000259" key="8">
    <source>
        <dbReference type="PROSITE" id="PS50222"/>
    </source>
</evidence>
<keyword evidence="5" id="KW-0518">Myosin</keyword>
<keyword evidence="4" id="KW-0106">Calcium</keyword>
<gene>
    <name evidence="9" type="ORF">PVAND_000800</name>
</gene>